<dbReference type="EC" id="4.1.1.20" evidence="6 7"/>
<comment type="catalytic activity">
    <reaction evidence="6 9">
        <text>meso-2,6-diaminopimelate + H(+) = L-lysine + CO2</text>
        <dbReference type="Rhea" id="RHEA:15101"/>
        <dbReference type="ChEBI" id="CHEBI:15378"/>
        <dbReference type="ChEBI" id="CHEBI:16526"/>
        <dbReference type="ChEBI" id="CHEBI:32551"/>
        <dbReference type="ChEBI" id="CHEBI:57791"/>
        <dbReference type="EC" id="4.1.1.20"/>
    </reaction>
</comment>
<protein>
    <recommendedName>
        <fullName evidence="6 7">Diaminopimelate decarboxylase</fullName>
        <shortName evidence="6">DAP decarboxylase</shortName>
        <shortName evidence="6">DAPDC</shortName>
        <ecNumber evidence="6 7">4.1.1.20</ecNumber>
    </recommendedName>
</protein>
<proteinExistence type="inferred from homology"/>
<dbReference type="InterPro" id="IPR002986">
    <property type="entry name" value="DAP_deCOOHase_LysA"/>
</dbReference>
<evidence type="ECO:0000256" key="3">
    <source>
        <dbReference type="ARBA" id="ARBA00022898"/>
    </source>
</evidence>
<feature type="domain" description="Orn/DAP/Arg decarboxylase 2 C-terminal" evidence="11">
    <location>
        <begin position="331"/>
        <end position="426"/>
    </location>
</feature>
<keyword evidence="2 6" id="KW-0210">Decarboxylase</keyword>
<feature type="binding site" evidence="6">
    <location>
        <position position="281"/>
    </location>
    <ligand>
        <name>pyridoxal 5'-phosphate</name>
        <dbReference type="ChEBI" id="CHEBI:597326"/>
    </ligand>
</feature>
<evidence type="ECO:0000256" key="10">
    <source>
        <dbReference type="SAM" id="MobiDB-lite"/>
    </source>
</evidence>
<evidence type="ECO:0000313" key="14">
    <source>
        <dbReference type="Proteomes" id="UP000315730"/>
    </source>
</evidence>
<feature type="domain" description="Orn/DAP/Arg decarboxylase 2 N-terminal" evidence="12">
    <location>
        <begin position="70"/>
        <end position="329"/>
    </location>
</feature>
<comment type="function">
    <text evidence="6">Specifically catalyzes the decarboxylation of meso-diaminopimelate (meso-DAP) to L-lysine.</text>
</comment>
<dbReference type="PROSITE" id="PS00878">
    <property type="entry name" value="ODR_DC_2_1"/>
    <property type="match status" value="1"/>
</dbReference>
<feature type="binding site" evidence="6">
    <location>
        <position position="367"/>
    </location>
    <ligand>
        <name>substrate</name>
    </ligand>
</feature>
<evidence type="ECO:0000256" key="9">
    <source>
        <dbReference type="RuleBase" id="RU003738"/>
    </source>
</evidence>
<sequence>MSGHPLAPAWLHEPTDPAALDPLVFTSQYSRDGSGRVCVDGIPVTELAARFGSPSYVLSERTFRSRARAFREAFERALHPLGVDVAVYYASKALLTTAVVGWASEEGLNVDTASGGELAVALAAGVDPARIALHGNNKSADELGLALREGVGRIVVDSLAEIELLARLAHEHGTRAPVMIRVTPGIHASTHEFIATAHEDQKFGLSLNPAREGEDAPALAAVAACLDASDALDLRGLHCHIGSQIFAAEGFGQAAERVLALRETVASRWGAVLPEIDLGGGHGVAYTAADEPRDVGAIAADLAALLAGALESSELPAPHLSFEPGRFIAGPSGCTVYTVGTVKTVTVGPGVERRYVSVDGGMSDNPRPVLYDADYTAVLGNRVSEVAPVLTRVVGKHCESGDVVVKDVYLPGDVAAGDLLVVPVTGAYCWALSSNYNWLPRPGIVAVGPDGWSREIVRRESVTDLLARDTGIADPVHATTASTRPSAEEPPNR</sequence>
<gene>
    <name evidence="6 13" type="primary">lysA</name>
    <name evidence="13" type="ORF">KVA01_15450</name>
</gene>
<dbReference type="PANTHER" id="PTHR43727:SF2">
    <property type="entry name" value="GROUP IV DECARBOXYLASE"/>
    <property type="match status" value="1"/>
</dbReference>
<dbReference type="InterPro" id="IPR029066">
    <property type="entry name" value="PLP-binding_barrel"/>
</dbReference>
<feature type="region of interest" description="Disordered" evidence="10">
    <location>
        <begin position="473"/>
        <end position="493"/>
    </location>
</feature>
<dbReference type="PRINTS" id="PR01181">
    <property type="entry name" value="DAPDCRBXLASE"/>
</dbReference>
<dbReference type="FunFam" id="3.20.20.10:FF:000003">
    <property type="entry name" value="Diaminopimelate decarboxylase"/>
    <property type="match status" value="1"/>
</dbReference>
<comment type="pathway">
    <text evidence="6 9">Amino-acid biosynthesis; L-lysine biosynthesis via DAP pathway; L-lysine from DL-2,6-diaminopimelate: step 1/1.</text>
</comment>
<feature type="binding site" evidence="6">
    <location>
        <position position="428"/>
    </location>
    <ligand>
        <name>pyridoxal 5'-phosphate</name>
        <dbReference type="ChEBI" id="CHEBI:597326"/>
    </ligand>
</feature>
<keyword evidence="4 6" id="KW-0457">Lysine biosynthesis</keyword>
<comment type="similarity">
    <text evidence="6">Belongs to the Orn/Lys/Arg decarboxylase class-II family. LysA subfamily.</text>
</comment>
<evidence type="ECO:0000256" key="4">
    <source>
        <dbReference type="ARBA" id="ARBA00023154"/>
    </source>
</evidence>
<feature type="active site" description="Proton donor" evidence="8">
    <location>
        <position position="398"/>
    </location>
</feature>
<feature type="modified residue" description="N6-(pyridoxal phosphate)lysine" evidence="6 8">
    <location>
        <position position="92"/>
    </location>
</feature>
<dbReference type="CDD" id="cd06828">
    <property type="entry name" value="PLPDE_III_DapDC"/>
    <property type="match status" value="1"/>
</dbReference>
<dbReference type="Proteomes" id="UP000315730">
    <property type="component" value="Unassembled WGS sequence"/>
</dbReference>
<evidence type="ECO:0000259" key="11">
    <source>
        <dbReference type="Pfam" id="PF00278"/>
    </source>
</evidence>
<dbReference type="EMBL" id="BJNW01000012">
    <property type="protein sequence ID" value="GEC99390.1"/>
    <property type="molecule type" value="Genomic_DNA"/>
</dbReference>
<evidence type="ECO:0000259" key="12">
    <source>
        <dbReference type="Pfam" id="PF02784"/>
    </source>
</evidence>
<dbReference type="PANTHER" id="PTHR43727">
    <property type="entry name" value="DIAMINOPIMELATE DECARBOXYLASE"/>
    <property type="match status" value="1"/>
</dbReference>
<evidence type="ECO:0000313" key="13">
    <source>
        <dbReference type="EMBL" id="GEC99390.1"/>
    </source>
</evidence>
<organism evidence="13 14">
    <name type="scientific">Kocuria varians</name>
    <name type="common">Micrococcus varians</name>
    <dbReference type="NCBI Taxonomy" id="1272"/>
    <lineage>
        <taxon>Bacteria</taxon>
        <taxon>Bacillati</taxon>
        <taxon>Actinomycetota</taxon>
        <taxon>Actinomycetes</taxon>
        <taxon>Micrococcales</taxon>
        <taxon>Micrococcaceae</taxon>
        <taxon>Kocuria</taxon>
    </lineage>
</organism>
<evidence type="ECO:0000256" key="2">
    <source>
        <dbReference type="ARBA" id="ARBA00022793"/>
    </source>
</evidence>
<accession>A0A4Y4D9F4</accession>
<keyword evidence="6" id="KW-0028">Amino-acid biosynthesis</keyword>
<comment type="caution">
    <text evidence="13">The sequence shown here is derived from an EMBL/GenBank/DDBJ whole genome shotgun (WGS) entry which is preliminary data.</text>
</comment>
<dbReference type="PRINTS" id="PR01179">
    <property type="entry name" value="ODADCRBXLASE"/>
</dbReference>
<dbReference type="HAMAP" id="MF_02120">
    <property type="entry name" value="LysA"/>
    <property type="match status" value="1"/>
</dbReference>
<evidence type="ECO:0000256" key="1">
    <source>
        <dbReference type="ARBA" id="ARBA00001933"/>
    </source>
</evidence>
<comment type="cofactor">
    <cofactor evidence="1 6 8 9">
        <name>pyridoxal 5'-phosphate</name>
        <dbReference type="ChEBI" id="CHEBI:597326"/>
    </cofactor>
</comment>
<dbReference type="GO" id="GO:0009089">
    <property type="term" value="P:lysine biosynthetic process via diaminopimelate"/>
    <property type="evidence" value="ECO:0007669"/>
    <property type="project" value="UniProtKB-UniRule"/>
</dbReference>
<dbReference type="SUPFAM" id="SSF51419">
    <property type="entry name" value="PLP-binding barrel"/>
    <property type="match status" value="1"/>
</dbReference>
<reference evidence="13 14" key="1">
    <citation type="submission" date="2019-06" db="EMBL/GenBank/DDBJ databases">
        <title>Whole genome shotgun sequence of Kocuria varians NBRC 15358.</title>
        <authorList>
            <person name="Hosoyama A."/>
            <person name="Uohara A."/>
            <person name="Ohji S."/>
            <person name="Ichikawa N."/>
        </authorList>
    </citation>
    <scope>NUCLEOTIDE SEQUENCE [LARGE SCALE GENOMIC DNA]</scope>
    <source>
        <strain evidence="13 14">NBRC 15358</strain>
    </source>
</reference>
<keyword evidence="14" id="KW-1185">Reference proteome</keyword>
<feature type="binding site" evidence="6">
    <location>
        <position position="326"/>
    </location>
    <ligand>
        <name>substrate</name>
    </ligand>
</feature>
<dbReference type="InterPro" id="IPR022644">
    <property type="entry name" value="De-COase2_N"/>
</dbReference>
<dbReference type="OrthoDB" id="9802241at2"/>
<dbReference type="InterPro" id="IPR009006">
    <property type="entry name" value="Ala_racemase/Decarboxylase_C"/>
</dbReference>
<feature type="binding site" evidence="6">
    <location>
        <position position="399"/>
    </location>
    <ligand>
        <name>substrate</name>
    </ligand>
</feature>
<dbReference type="Pfam" id="PF02784">
    <property type="entry name" value="Orn_Arg_deC_N"/>
    <property type="match status" value="1"/>
</dbReference>
<name>A0A4Y4D9F4_KOCVA</name>
<dbReference type="UniPathway" id="UPA00034">
    <property type="reaction ID" value="UER00027"/>
</dbReference>
<dbReference type="RefSeq" id="WP_141269602.1">
    <property type="nucleotide sequence ID" value="NZ_BJNW01000012.1"/>
</dbReference>
<evidence type="ECO:0000256" key="5">
    <source>
        <dbReference type="ARBA" id="ARBA00023239"/>
    </source>
</evidence>
<dbReference type="Pfam" id="PF00278">
    <property type="entry name" value="Orn_DAP_Arg_deC"/>
    <property type="match status" value="1"/>
</dbReference>
<comment type="subunit">
    <text evidence="6">Homodimer.</text>
</comment>
<keyword evidence="5 6" id="KW-0456">Lyase</keyword>
<evidence type="ECO:0000256" key="6">
    <source>
        <dbReference type="HAMAP-Rule" id="MF_02120"/>
    </source>
</evidence>
<dbReference type="InterPro" id="IPR022643">
    <property type="entry name" value="De-COase2_C"/>
</dbReference>
<keyword evidence="3 6" id="KW-0663">Pyridoxal phosphate</keyword>
<dbReference type="NCBIfam" id="TIGR01048">
    <property type="entry name" value="lysA"/>
    <property type="match status" value="1"/>
</dbReference>
<evidence type="ECO:0000256" key="7">
    <source>
        <dbReference type="NCBIfam" id="TIGR01048"/>
    </source>
</evidence>
<dbReference type="GO" id="GO:0008836">
    <property type="term" value="F:diaminopimelate decarboxylase activity"/>
    <property type="evidence" value="ECO:0007669"/>
    <property type="project" value="UniProtKB-UniRule"/>
</dbReference>
<evidence type="ECO:0000256" key="8">
    <source>
        <dbReference type="PIRSR" id="PIRSR600183-50"/>
    </source>
</evidence>
<dbReference type="Gene3D" id="2.40.37.10">
    <property type="entry name" value="Lyase, Ornithine Decarboxylase, Chain A, domain 1"/>
    <property type="match status" value="1"/>
</dbReference>
<dbReference type="Gene3D" id="3.20.20.10">
    <property type="entry name" value="Alanine racemase"/>
    <property type="match status" value="1"/>
</dbReference>
<feature type="binding site" evidence="6">
    <location>
        <position position="428"/>
    </location>
    <ligand>
        <name>substrate</name>
    </ligand>
</feature>
<dbReference type="STRING" id="1272.GCA_900014985_01544"/>
<dbReference type="SUPFAM" id="SSF50621">
    <property type="entry name" value="Alanine racemase C-terminal domain-like"/>
    <property type="match status" value="1"/>
</dbReference>
<dbReference type="InterPro" id="IPR000183">
    <property type="entry name" value="Orn/DAP/Arg_de-COase"/>
</dbReference>
<dbReference type="AlphaFoldDB" id="A0A4Y4D9F4"/>
<dbReference type="GO" id="GO:0030170">
    <property type="term" value="F:pyridoxal phosphate binding"/>
    <property type="evidence" value="ECO:0007669"/>
    <property type="project" value="UniProtKB-UniRule"/>
</dbReference>
<feature type="binding site" evidence="6">
    <location>
        <position position="371"/>
    </location>
    <ligand>
        <name>substrate</name>
    </ligand>
</feature>
<feature type="binding site" evidence="6">
    <location>
        <begin position="323"/>
        <end position="326"/>
    </location>
    <ligand>
        <name>pyridoxal 5'-phosphate</name>
        <dbReference type="ChEBI" id="CHEBI:597326"/>
    </ligand>
</feature>
<dbReference type="InterPro" id="IPR022653">
    <property type="entry name" value="De-COase2_pyr-phos_BS"/>
</dbReference>